<comment type="subcellular location">
    <subcellularLocation>
        <location evidence="1 6">Nucleus</location>
    </subcellularLocation>
</comment>
<dbReference type="OrthoDB" id="613763at2759"/>
<dbReference type="InterPro" id="IPR036390">
    <property type="entry name" value="WH_DNA-bd_sf"/>
</dbReference>
<dbReference type="GO" id="GO:0005666">
    <property type="term" value="C:RNA polymerase III complex"/>
    <property type="evidence" value="ECO:0000318"/>
    <property type="project" value="GO_Central"/>
</dbReference>
<dbReference type="FunFam" id="1.10.10.10:FF:000237">
    <property type="entry name" value="DNA-directed RNA polymerase III subunit RPC6"/>
    <property type="match status" value="1"/>
</dbReference>
<dbReference type="STRING" id="105231.A0A1Y1IK16"/>
<evidence type="ECO:0000256" key="5">
    <source>
        <dbReference type="ARBA" id="ARBA00023242"/>
    </source>
</evidence>
<evidence type="ECO:0000256" key="2">
    <source>
        <dbReference type="ARBA" id="ARBA00011038"/>
    </source>
</evidence>
<keyword evidence="8" id="KW-1185">Reference proteome</keyword>
<dbReference type="AlphaFoldDB" id="A0A1Y1IK16"/>
<dbReference type="GO" id="GO:0006383">
    <property type="term" value="P:transcription by RNA polymerase III"/>
    <property type="evidence" value="ECO:0007669"/>
    <property type="project" value="UniProtKB-UniRule"/>
</dbReference>
<sequence>MAKADPDSAVFRLEEAIANLCQESDGGVTQKMLQDELPDIPLEELGSALNVLLSRHQLQMYTQASTLYYKPVNQEDRVRFRGLGSEEMLVYQIIQASQNMGIWTRDLKLRSNLQQPQITKIIKTLEGRRLIKAVKSVASKNRKVYMLYEIEPSREITGGAWYTEQEFDAEFIGVLREAVKKFVENQGKVTLEEIAAFVKSSGATKVDLRLEDYQQVANTLVYDGEVEEISEFDPDEDADTTFYRMSPMSVPETNAFTSIPCGVCPVLHECSDDGLISPATCVYYQEWLQF</sequence>
<organism evidence="7 8">
    <name type="scientific">Klebsormidium nitens</name>
    <name type="common">Green alga</name>
    <name type="synonym">Ulothrix nitens</name>
    <dbReference type="NCBI Taxonomy" id="105231"/>
    <lineage>
        <taxon>Eukaryota</taxon>
        <taxon>Viridiplantae</taxon>
        <taxon>Streptophyta</taxon>
        <taxon>Klebsormidiophyceae</taxon>
        <taxon>Klebsormidiales</taxon>
        <taxon>Klebsormidiaceae</taxon>
        <taxon>Klebsormidium</taxon>
    </lineage>
</organism>
<dbReference type="PIRSF" id="PIRSF028763">
    <property type="entry name" value="RNA_pol_Rpc34"/>
    <property type="match status" value="1"/>
</dbReference>
<dbReference type="SUPFAM" id="SSF46785">
    <property type="entry name" value="Winged helix' DNA-binding domain"/>
    <property type="match status" value="2"/>
</dbReference>
<dbReference type="PANTHER" id="PTHR12780">
    <property type="entry name" value="RNA POLYMERASE III DNA DIRECTED , 39KD SUBUNIT-RELATED"/>
    <property type="match status" value="1"/>
</dbReference>
<evidence type="ECO:0000313" key="8">
    <source>
        <dbReference type="Proteomes" id="UP000054558"/>
    </source>
</evidence>
<dbReference type="Proteomes" id="UP000054558">
    <property type="component" value="Unassembled WGS sequence"/>
</dbReference>
<dbReference type="EMBL" id="DF237382">
    <property type="protein sequence ID" value="GAQ88488.1"/>
    <property type="molecule type" value="Genomic_DNA"/>
</dbReference>
<evidence type="ECO:0000256" key="1">
    <source>
        <dbReference type="ARBA" id="ARBA00004123"/>
    </source>
</evidence>
<gene>
    <name evidence="7" type="ORF">KFL_004330050</name>
</gene>
<dbReference type="GO" id="GO:0005654">
    <property type="term" value="C:nucleoplasm"/>
    <property type="evidence" value="ECO:0007669"/>
    <property type="project" value="UniProtKB-ARBA"/>
</dbReference>
<evidence type="ECO:0000256" key="3">
    <source>
        <dbReference type="ARBA" id="ARBA00022478"/>
    </source>
</evidence>
<dbReference type="Pfam" id="PF05158">
    <property type="entry name" value="RNA_pol_Rpc34"/>
    <property type="match status" value="1"/>
</dbReference>
<dbReference type="InterPro" id="IPR007832">
    <property type="entry name" value="RNA_pol_Rpc34"/>
</dbReference>
<accession>A0A1Y1IK16</accession>
<reference evidence="7 8" key="1">
    <citation type="journal article" date="2014" name="Nat. Commun.">
        <title>Klebsormidium flaccidum genome reveals primary factors for plant terrestrial adaptation.</title>
        <authorList>
            <person name="Hori K."/>
            <person name="Maruyama F."/>
            <person name="Fujisawa T."/>
            <person name="Togashi T."/>
            <person name="Yamamoto N."/>
            <person name="Seo M."/>
            <person name="Sato S."/>
            <person name="Yamada T."/>
            <person name="Mori H."/>
            <person name="Tajima N."/>
            <person name="Moriyama T."/>
            <person name="Ikeuchi M."/>
            <person name="Watanabe M."/>
            <person name="Wada H."/>
            <person name="Kobayashi K."/>
            <person name="Saito M."/>
            <person name="Masuda T."/>
            <person name="Sasaki-Sekimoto Y."/>
            <person name="Mashiguchi K."/>
            <person name="Awai K."/>
            <person name="Shimojima M."/>
            <person name="Masuda S."/>
            <person name="Iwai M."/>
            <person name="Nobusawa T."/>
            <person name="Narise T."/>
            <person name="Kondo S."/>
            <person name="Saito H."/>
            <person name="Sato R."/>
            <person name="Murakawa M."/>
            <person name="Ihara Y."/>
            <person name="Oshima-Yamada Y."/>
            <person name="Ohtaka K."/>
            <person name="Satoh M."/>
            <person name="Sonobe K."/>
            <person name="Ishii M."/>
            <person name="Ohtani R."/>
            <person name="Kanamori-Sato M."/>
            <person name="Honoki R."/>
            <person name="Miyazaki D."/>
            <person name="Mochizuki H."/>
            <person name="Umetsu J."/>
            <person name="Higashi K."/>
            <person name="Shibata D."/>
            <person name="Kamiya Y."/>
            <person name="Sato N."/>
            <person name="Nakamura Y."/>
            <person name="Tabata S."/>
            <person name="Ida S."/>
            <person name="Kurokawa K."/>
            <person name="Ohta H."/>
        </authorList>
    </citation>
    <scope>NUCLEOTIDE SEQUENCE [LARGE SCALE GENOMIC DNA]</scope>
    <source>
        <strain evidence="7 8">NIES-2285</strain>
    </source>
</reference>
<dbReference type="FunFam" id="1.10.10.10:FF:000116">
    <property type="entry name" value="DNA-directed RNA polymerase III subunit RPC6"/>
    <property type="match status" value="1"/>
</dbReference>
<protein>
    <recommendedName>
        <fullName evidence="6">DNA-directed RNA polymerase III subunit RPC6</fullName>
        <shortName evidence="6">RNA polymerase III subunit C6</shortName>
    </recommendedName>
</protein>
<dbReference type="OMA" id="VGTTKKC"/>
<keyword evidence="4 6" id="KW-0804">Transcription</keyword>
<dbReference type="InterPro" id="IPR016049">
    <property type="entry name" value="RNA_pol_Rpc34-like"/>
</dbReference>
<dbReference type="Gene3D" id="1.10.10.10">
    <property type="entry name" value="Winged helix-like DNA-binding domain superfamily/Winged helix DNA-binding domain"/>
    <property type="match status" value="2"/>
</dbReference>
<dbReference type="InterPro" id="IPR036388">
    <property type="entry name" value="WH-like_DNA-bd_sf"/>
</dbReference>
<keyword evidence="5 6" id="KW-0539">Nucleus</keyword>
<comment type="similarity">
    <text evidence="2 6">Belongs to the eukaryotic RPC34/RPC39 RNA polymerase subunit family.</text>
</comment>
<comment type="function">
    <text evidence="6">DNA-dependent RNA polymerase catalyzes the transcription of DNA into RNA using the four ribonucleoside triphosphates as substrates. Specific peripheric component of RNA polymerase III which synthesizes small RNAs, such as 5S rRNA and tRNAs.</text>
</comment>
<keyword evidence="3 6" id="KW-0240">DNA-directed RNA polymerase</keyword>
<dbReference type="GO" id="GO:0005737">
    <property type="term" value="C:cytoplasm"/>
    <property type="evidence" value="ECO:0007669"/>
    <property type="project" value="UniProtKB-ARBA"/>
</dbReference>
<evidence type="ECO:0000313" key="7">
    <source>
        <dbReference type="EMBL" id="GAQ88488.1"/>
    </source>
</evidence>
<proteinExistence type="inferred from homology"/>
<evidence type="ECO:0000256" key="6">
    <source>
        <dbReference type="PIRNR" id="PIRNR028763"/>
    </source>
</evidence>
<name>A0A1Y1IK16_KLENI</name>
<evidence type="ECO:0000256" key="4">
    <source>
        <dbReference type="ARBA" id="ARBA00023163"/>
    </source>
</evidence>